<dbReference type="PANTHER" id="PTHR10809">
    <property type="entry name" value="VESICLE-ASSOCIATED MEMBRANE PROTEIN-ASSOCIATED PROTEIN"/>
    <property type="match status" value="1"/>
</dbReference>
<organism evidence="9 10">
    <name type="scientific">Monoraphidium neglectum</name>
    <dbReference type="NCBI Taxonomy" id="145388"/>
    <lineage>
        <taxon>Eukaryota</taxon>
        <taxon>Viridiplantae</taxon>
        <taxon>Chlorophyta</taxon>
        <taxon>core chlorophytes</taxon>
        <taxon>Chlorophyceae</taxon>
        <taxon>CS clade</taxon>
        <taxon>Sphaeropleales</taxon>
        <taxon>Selenastraceae</taxon>
        <taxon>Monoraphidium</taxon>
    </lineage>
</organism>
<proteinExistence type="inferred from homology"/>
<keyword evidence="6" id="KW-0175">Coiled coil</keyword>
<protein>
    <recommendedName>
        <fullName evidence="8">MSP domain-containing protein</fullName>
    </recommendedName>
</protein>
<dbReference type="InterPro" id="IPR008962">
    <property type="entry name" value="PapD-like_sf"/>
</dbReference>
<dbReference type="GO" id="GO:0005789">
    <property type="term" value="C:endoplasmic reticulum membrane"/>
    <property type="evidence" value="ECO:0007669"/>
    <property type="project" value="InterPro"/>
</dbReference>
<dbReference type="GO" id="GO:0061817">
    <property type="term" value="P:endoplasmic reticulum-plasma membrane tethering"/>
    <property type="evidence" value="ECO:0007669"/>
    <property type="project" value="TreeGrafter"/>
</dbReference>
<reference evidence="9 10" key="1">
    <citation type="journal article" date="2013" name="BMC Genomics">
        <title>Reconstruction of the lipid metabolism for the microalga Monoraphidium neglectum from its genome sequence reveals characteristics suitable for biofuel production.</title>
        <authorList>
            <person name="Bogen C."/>
            <person name="Al-Dilaimi A."/>
            <person name="Albersmeier A."/>
            <person name="Wichmann J."/>
            <person name="Grundmann M."/>
            <person name="Rupp O."/>
            <person name="Lauersen K.J."/>
            <person name="Blifernez-Klassen O."/>
            <person name="Kalinowski J."/>
            <person name="Goesmann A."/>
            <person name="Mussgnug J.H."/>
            <person name="Kruse O."/>
        </authorList>
    </citation>
    <scope>NUCLEOTIDE SEQUENCE [LARGE SCALE GENOMIC DNA]</scope>
    <source>
        <strain evidence="9 10">SAG 48.87</strain>
    </source>
</reference>
<dbReference type="PIRSF" id="PIRSF019693">
    <property type="entry name" value="VAMP-associated"/>
    <property type="match status" value="1"/>
</dbReference>
<dbReference type="PROSITE" id="PS50202">
    <property type="entry name" value="MSP"/>
    <property type="match status" value="1"/>
</dbReference>
<keyword evidence="10" id="KW-1185">Reference proteome</keyword>
<feature type="transmembrane region" description="Helical" evidence="7">
    <location>
        <begin position="226"/>
        <end position="245"/>
    </location>
</feature>
<feature type="coiled-coil region" evidence="6">
    <location>
        <begin position="188"/>
        <end position="215"/>
    </location>
</feature>
<name>A0A0D2JVG3_9CHLO</name>
<dbReference type="RefSeq" id="XP_013901802.1">
    <property type="nucleotide sequence ID" value="XM_014046348.1"/>
</dbReference>
<gene>
    <name evidence="9" type="ORF">MNEG_5176</name>
</gene>
<dbReference type="Pfam" id="PF00635">
    <property type="entry name" value="Motile_Sperm"/>
    <property type="match status" value="1"/>
</dbReference>
<dbReference type="InterPro" id="IPR016763">
    <property type="entry name" value="VAP"/>
</dbReference>
<dbReference type="PANTHER" id="PTHR10809:SF6">
    <property type="entry name" value="AT11025P-RELATED"/>
    <property type="match status" value="1"/>
</dbReference>
<evidence type="ECO:0000313" key="10">
    <source>
        <dbReference type="Proteomes" id="UP000054498"/>
    </source>
</evidence>
<dbReference type="Gene3D" id="2.60.40.10">
    <property type="entry name" value="Immunoglobulins"/>
    <property type="match status" value="1"/>
</dbReference>
<sequence>MAEISPQELRFRFQINKQLPASISIHNPTGDRLAFKVKTTTPKKYVVRPSAGVVEPRTSANVQVIMQAQKEYPADMAHCKDKFLVQTEVLPAGEEIGPDTFKKSEGTKLRVIIEGPPAPPSPVPEVNETEDEKSEKLESILPPVAAAAPAAPVAAAPVAAAAAPTVVRSRVAAAAPAVEEPGNLTVENRALRRQLEQIRDERDQLKRRLDTLSRGGGTATKASSPLPLLATILAAILAFLVGHYLKDLQKIAGLA</sequence>
<dbReference type="EMBL" id="KK100977">
    <property type="protein sequence ID" value="KIZ02783.1"/>
    <property type="molecule type" value="Genomic_DNA"/>
</dbReference>
<dbReference type="KEGG" id="mng:MNEG_5176"/>
<dbReference type="STRING" id="145388.A0A0D2JVG3"/>
<evidence type="ECO:0000256" key="4">
    <source>
        <dbReference type="ARBA" id="ARBA00022989"/>
    </source>
</evidence>
<dbReference type="GeneID" id="25738053"/>
<evidence type="ECO:0000259" key="8">
    <source>
        <dbReference type="PROSITE" id="PS50202"/>
    </source>
</evidence>
<keyword evidence="3 7" id="KW-0812">Transmembrane</keyword>
<evidence type="ECO:0000256" key="1">
    <source>
        <dbReference type="ARBA" id="ARBA00004211"/>
    </source>
</evidence>
<keyword evidence="5 7" id="KW-0472">Membrane</keyword>
<feature type="domain" description="MSP" evidence="8">
    <location>
        <begin position="1"/>
        <end position="114"/>
    </location>
</feature>
<evidence type="ECO:0000256" key="5">
    <source>
        <dbReference type="ARBA" id="ARBA00023136"/>
    </source>
</evidence>
<evidence type="ECO:0000313" key="9">
    <source>
        <dbReference type="EMBL" id="KIZ02783.1"/>
    </source>
</evidence>
<dbReference type="OrthoDB" id="264603at2759"/>
<evidence type="ECO:0000256" key="2">
    <source>
        <dbReference type="ARBA" id="ARBA00008932"/>
    </source>
</evidence>
<evidence type="ECO:0000256" key="3">
    <source>
        <dbReference type="ARBA" id="ARBA00022692"/>
    </source>
</evidence>
<keyword evidence="4 7" id="KW-1133">Transmembrane helix</keyword>
<dbReference type="AlphaFoldDB" id="A0A0D2JVG3"/>
<dbReference type="GO" id="GO:0005886">
    <property type="term" value="C:plasma membrane"/>
    <property type="evidence" value="ECO:0007669"/>
    <property type="project" value="TreeGrafter"/>
</dbReference>
<dbReference type="GO" id="GO:0090158">
    <property type="term" value="P:endoplasmic reticulum membrane organization"/>
    <property type="evidence" value="ECO:0007669"/>
    <property type="project" value="TreeGrafter"/>
</dbReference>
<dbReference type="SUPFAM" id="SSF49354">
    <property type="entry name" value="PapD-like"/>
    <property type="match status" value="1"/>
</dbReference>
<evidence type="ECO:0000256" key="7">
    <source>
        <dbReference type="SAM" id="Phobius"/>
    </source>
</evidence>
<accession>A0A0D2JVG3</accession>
<evidence type="ECO:0000256" key="6">
    <source>
        <dbReference type="SAM" id="Coils"/>
    </source>
</evidence>
<dbReference type="Proteomes" id="UP000054498">
    <property type="component" value="Unassembled WGS sequence"/>
</dbReference>
<dbReference type="InterPro" id="IPR000535">
    <property type="entry name" value="MSP_dom"/>
</dbReference>
<comment type="similarity">
    <text evidence="2">Belongs to the VAMP-associated protein (VAP) (TC 9.B.17) family.</text>
</comment>
<comment type="subcellular location">
    <subcellularLocation>
        <location evidence="1">Membrane</location>
        <topology evidence="1">Single-pass type IV membrane protein</topology>
    </subcellularLocation>
</comment>
<dbReference type="InterPro" id="IPR013783">
    <property type="entry name" value="Ig-like_fold"/>
</dbReference>